<comment type="caution">
    <text evidence="2">The sequence shown here is derived from an EMBL/GenBank/DDBJ whole genome shotgun (WGS) entry which is preliminary data.</text>
</comment>
<proteinExistence type="predicted"/>
<keyword evidence="1" id="KW-1133">Transmembrane helix</keyword>
<gene>
    <name evidence="2" type="ORF">H1016_04675</name>
</gene>
<protein>
    <submittedName>
        <fullName evidence="2">Uncharacterized protein</fullName>
    </submittedName>
</protein>
<organism evidence="2 3">
    <name type="scientific">Candidatus Naiadarchaeum limnaeum</name>
    <dbReference type="NCBI Taxonomy" id="2756139"/>
    <lineage>
        <taxon>Archaea</taxon>
        <taxon>Candidatus Undinarchaeota</taxon>
        <taxon>Candidatus Undinarchaeia</taxon>
        <taxon>Candidatus Naiadarchaeales</taxon>
        <taxon>Candidatus Naiadarchaeaceae</taxon>
        <taxon>Candidatus Naiadarchaeum</taxon>
    </lineage>
</organism>
<name>A0A832XGZ9_9ARCH</name>
<evidence type="ECO:0000256" key="1">
    <source>
        <dbReference type="SAM" id="Phobius"/>
    </source>
</evidence>
<accession>A0A832XGZ9</accession>
<evidence type="ECO:0000313" key="3">
    <source>
        <dbReference type="Proteomes" id="UP000646946"/>
    </source>
</evidence>
<keyword evidence="1" id="KW-0472">Membrane</keyword>
<dbReference type="AlphaFoldDB" id="A0A832XGZ9"/>
<sequence length="172" mass="19421">MKIKTILANRKAQEEIAMGLAALALILILGILSFYYFIVLRGKVVKEGPLPFIEREHLITTTNYLNNFLLTRDEFGISYSTLIERSIDNPNGKHPSGKTMSTYFSVDVLPKICEWLEQNLGKDVHRLKVMEGTAEKYRCGVNPTTENLFTENQLLPLKSGGSVDISLETWVL</sequence>
<keyword evidence="3" id="KW-1185">Reference proteome</keyword>
<dbReference type="Proteomes" id="UP000646946">
    <property type="component" value="Unassembled WGS sequence"/>
</dbReference>
<keyword evidence="1" id="KW-0812">Transmembrane</keyword>
<evidence type="ECO:0000313" key="2">
    <source>
        <dbReference type="EMBL" id="HIK00804.1"/>
    </source>
</evidence>
<dbReference type="EMBL" id="DVAB01000038">
    <property type="protein sequence ID" value="HIK00804.1"/>
    <property type="molecule type" value="Genomic_DNA"/>
</dbReference>
<feature type="transmembrane region" description="Helical" evidence="1">
    <location>
        <begin position="16"/>
        <end position="38"/>
    </location>
</feature>
<reference evidence="2 3" key="1">
    <citation type="journal article" name="Nat. Commun.">
        <title>Undinarchaeota illuminate DPANN phylogeny and the impact of gene transfer on archaeal evolution.</title>
        <authorList>
            <person name="Dombrowski N."/>
            <person name="Williams T.A."/>
            <person name="Sun J."/>
            <person name="Woodcroft B.J."/>
            <person name="Lee J.H."/>
            <person name="Minh B.Q."/>
            <person name="Rinke C."/>
            <person name="Spang A."/>
        </authorList>
    </citation>
    <scope>NUCLEOTIDE SEQUENCE [LARGE SCALE GENOMIC DNA]</scope>
    <source>
        <strain evidence="2">MAG_bin1129</strain>
    </source>
</reference>